<accession>A0AAD6PQG8</accession>
<evidence type="ECO:0008006" key="3">
    <source>
        <dbReference type="Google" id="ProtNLM"/>
    </source>
</evidence>
<dbReference type="EMBL" id="JAQIZT010000018">
    <property type="protein sequence ID" value="KAJ6957388.1"/>
    <property type="molecule type" value="Genomic_DNA"/>
</dbReference>
<dbReference type="Proteomes" id="UP001164929">
    <property type="component" value="Chromosome 18"/>
</dbReference>
<comment type="caution">
    <text evidence="1">The sequence shown here is derived from an EMBL/GenBank/DDBJ whole genome shotgun (WGS) entry which is preliminary data.</text>
</comment>
<gene>
    <name evidence="1" type="ORF">NC653_039358</name>
</gene>
<dbReference type="AlphaFoldDB" id="A0AAD6PQG8"/>
<name>A0AAD6PQG8_9ROSI</name>
<evidence type="ECO:0000313" key="1">
    <source>
        <dbReference type="EMBL" id="KAJ6957388.1"/>
    </source>
</evidence>
<evidence type="ECO:0000313" key="2">
    <source>
        <dbReference type="Proteomes" id="UP001164929"/>
    </source>
</evidence>
<proteinExistence type="predicted"/>
<sequence length="83" mass="9628">MKEKGEGFVGAVRHGEGVIRKQPENMNNIDRLELEARVAIIIRLYQDDDVMYHVMDEESASTIWIKLESQCMSRSLSNKLYLK</sequence>
<organism evidence="1 2">
    <name type="scientific">Populus alba x Populus x berolinensis</name>
    <dbReference type="NCBI Taxonomy" id="444605"/>
    <lineage>
        <taxon>Eukaryota</taxon>
        <taxon>Viridiplantae</taxon>
        <taxon>Streptophyta</taxon>
        <taxon>Embryophyta</taxon>
        <taxon>Tracheophyta</taxon>
        <taxon>Spermatophyta</taxon>
        <taxon>Magnoliopsida</taxon>
        <taxon>eudicotyledons</taxon>
        <taxon>Gunneridae</taxon>
        <taxon>Pentapetalae</taxon>
        <taxon>rosids</taxon>
        <taxon>fabids</taxon>
        <taxon>Malpighiales</taxon>
        <taxon>Salicaceae</taxon>
        <taxon>Saliceae</taxon>
        <taxon>Populus</taxon>
    </lineage>
</organism>
<reference evidence="1 2" key="1">
    <citation type="journal article" date="2023" name="Mol. Ecol. Resour.">
        <title>Chromosome-level genome assembly of a triploid poplar Populus alba 'Berolinensis'.</title>
        <authorList>
            <person name="Chen S."/>
            <person name="Yu Y."/>
            <person name="Wang X."/>
            <person name="Wang S."/>
            <person name="Zhang T."/>
            <person name="Zhou Y."/>
            <person name="He R."/>
            <person name="Meng N."/>
            <person name="Wang Y."/>
            <person name="Liu W."/>
            <person name="Liu Z."/>
            <person name="Liu J."/>
            <person name="Guo Q."/>
            <person name="Huang H."/>
            <person name="Sederoff R.R."/>
            <person name="Wang G."/>
            <person name="Qu G."/>
            <person name="Chen S."/>
        </authorList>
    </citation>
    <scope>NUCLEOTIDE SEQUENCE [LARGE SCALE GENOMIC DNA]</scope>
    <source>
        <strain evidence="1">SC-2020</strain>
    </source>
</reference>
<keyword evidence="2" id="KW-1185">Reference proteome</keyword>
<protein>
    <recommendedName>
        <fullName evidence="3">Retrovirus-related Pol polyprotein from transposon TNT 1-94</fullName>
    </recommendedName>
</protein>